<dbReference type="Proteomes" id="UP000433309">
    <property type="component" value="Unassembled WGS sequence"/>
</dbReference>
<evidence type="ECO:0000313" key="2">
    <source>
        <dbReference type="EMBL" id="MRW88594.1"/>
    </source>
</evidence>
<keyword evidence="1" id="KW-0732">Signal</keyword>
<feature type="signal peptide" evidence="1">
    <location>
        <begin position="1"/>
        <end position="20"/>
    </location>
</feature>
<name>A0A6I2KW28_9BURK</name>
<sequence length="139" mass="15301">MMKTLLQVTLLSLAAQTAWAGDSCTFRPRANGAIDGYVEPKPAETAEAEKLIASLPDNFASFPTKSVTLKGVVIGYEGRGSWVLRRAADKTQPELAFVRGLDDVAQRWQADHGRTIKTFLLESLHTGRRFMIVPNAECH</sequence>
<feature type="chain" id="PRO_5026090567" evidence="1">
    <location>
        <begin position="21"/>
        <end position="139"/>
    </location>
</feature>
<comment type="caution">
    <text evidence="2">The sequence shown here is derived from an EMBL/GenBank/DDBJ whole genome shotgun (WGS) entry which is preliminary data.</text>
</comment>
<gene>
    <name evidence="2" type="ORF">GJ699_01185</name>
</gene>
<evidence type="ECO:0000256" key="1">
    <source>
        <dbReference type="SAM" id="SignalP"/>
    </source>
</evidence>
<keyword evidence="3" id="KW-1185">Reference proteome</keyword>
<reference evidence="2 3" key="1">
    <citation type="submission" date="2019-11" db="EMBL/GenBank/DDBJ databases">
        <title>Novel species isolated from a subtropical stream in China.</title>
        <authorList>
            <person name="Lu H."/>
        </authorList>
    </citation>
    <scope>NUCLEOTIDE SEQUENCE [LARGE SCALE GENOMIC DNA]</scope>
    <source>
        <strain evidence="2 3">FT80W</strain>
    </source>
</reference>
<dbReference type="EMBL" id="WKJK01000001">
    <property type="protein sequence ID" value="MRW88594.1"/>
    <property type="molecule type" value="Genomic_DNA"/>
</dbReference>
<protein>
    <submittedName>
        <fullName evidence="2">Uncharacterized protein</fullName>
    </submittedName>
</protein>
<dbReference type="AlphaFoldDB" id="A0A6I2KW28"/>
<proteinExistence type="predicted"/>
<organism evidence="2 3">
    <name type="scientific">Duganella guangzhouensis</name>
    <dbReference type="NCBI Taxonomy" id="2666084"/>
    <lineage>
        <taxon>Bacteria</taxon>
        <taxon>Pseudomonadati</taxon>
        <taxon>Pseudomonadota</taxon>
        <taxon>Betaproteobacteria</taxon>
        <taxon>Burkholderiales</taxon>
        <taxon>Oxalobacteraceae</taxon>
        <taxon>Telluria group</taxon>
        <taxon>Duganella</taxon>
    </lineage>
</organism>
<accession>A0A6I2KW28</accession>
<evidence type="ECO:0000313" key="3">
    <source>
        <dbReference type="Proteomes" id="UP000433309"/>
    </source>
</evidence>
<dbReference type="RefSeq" id="WP_154372301.1">
    <property type="nucleotide sequence ID" value="NZ_WKJK01000001.1"/>
</dbReference>